<dbReference type="OrthoDB" id="9813688at2"/>
<name>A0A1G6ZMH6_9BACT</name>
<dbReference type="AlphaFoldDB" id="A0A1G6ZMH6"/>
<accession>A0A1G6ZMH6</accession>
<keyword evidence="2" id="KW-1185">Reference proteome</keyword>
<dbReference type="EMBL" id="FNAQ01000003">
    <property type="protein sequence ID" value="SDE03994.1"/>
    <property type="molecule type" value="Genomic_DNA"/>
</dbReference>
<evidence type="ECO:0000313" key="1">
    <source>
        <dbReference type="EMBL" id="SDE03994.1"/>
    </source>
</evidence>
<evidence type="ECO:0000313" key="2">
    <source>
        <dbReference type="Proteomes" id="UP000243205"/>
    </source>
</evidence>
<gene>
    <name evidence="1" type="ORF">SAMN05661003_10353</name>
</gene>
<organism evidence="1 2">
    <name type="scientific">Desulfuromonas thiophila</name>
    <dbReference type="NCBI Taxonomy" id="57664"/>
    <lineage>
        <taxon>Bacteria</taxon>
        <taxon>Pseudomonadati</taxon>
        <taxon>Thermodesulfobacteriota</taxon>
        <taxon>Desulfuromonadia</taxon>
        <taxon>Desulfuromonadales</taxon>
        <taxon>Desulfuromonadaceae</taxon>
        <taxon>Desulfuromonas</taxon>
    </lineage>
</organism>
<dbReference type="NCBIfam" id="NF045727">
    <property type="entry name" value="GSU3529_fam"/>
    <property type="match status" value="1"/>
</dbReference>
<dbReference type="RefSeq" id="WP_092076584.1">
    <property type="nucleotide sequence ID" value="NZ_FNAQ01000003.1"/>
</dbReference>
<protein>
    <submittedName>
        <fullName evidence="1">Uncharacterized protein</fullName>
    </submittedName>
</protein>
<reference evidence="2" key="1">
    <citation type="submission" date="2016-10" db="EMBL/GenBank/DDBJ databases">
        <authorList>
            <person name="Varghese N."/>
            <person name="Submissions S."/>
        </authorList>
    </citation>
    <scope>NUCLEOTIDE SEQUENCE [LARGE SCALE GENOMIC DNA]</scope>
    <source>
        <strain evidence="2">DSM 8987</strain>
    </source>
</reference>
<proteinExistence type="predicted"/>
<dbReference type="Proteomes" id="UP000243205">
    <property type="component" value="Unassembled WGS sequence"/>
</dbReference>
<sequence>MDIFEKLRNSVAQQQQQAELPDELAEQIGRIIAEPQRYQQQTALLHRLQQQVKDYDAYGDCGCFAGGCSLGEVQRTLHQLQAGTQD</sequence>